<dbReference type="GO" id="GO:0036220">
    <property type="term" value="F:ITP diphosphatase activity"/>
    <property type="evidence" value="ECO:0007669"/>
    <property type="project" value="UniProtKB-UniRule"/>
</dbReference>
<evidence type="ECO:0000256" key="6">
    <source>
        <dbReference type="ARBA" id="ARBA00022842"/>
    </source>
</evidence>
<comment type="subunit">
    <text evidence="2 10">Homodimer.</text>
</comment>
<dbReference type="EMBL" id="AABBZO010000003">
    <property type="protein sequence ID" value="EAG4461484.1"/>
    <property type="molecule type" value="Genomic_DNA"/>
</dbReference>
<organism evidence="13 25">
    <name type="scientific">Listeria monocytogenes</name>
    <dbReference type="NCBI Taxonomy" id="1639"/>
    <lineage>
        <taxon>Bacteria</taxon>
        <taxon>Bacillati</taxon>
        <taxon>Bacillota</taxon>
        <taxon>Bacilli</taxon>
        <taxon>Bacillales</taxon>
        <taxon>Listeriaceae</taxon>
        <taxon>Listeria</taxon>
    </lineage>
</organism>
<evidence type="ECO:0000313" key="22">
    <source>
        <dbReference type="EMBL" id="KAA9453835.1"/>
    </source>
</evidence>
<evidence type="ECO:0000256" key="5">
    <source>
        <dbReference type="ARBA" id="ARBA00022801"/>
    </source>
</evidence>
<dbReference type="FunFam" id="3.90.950.10:FF:000001">
    <property type="entry name" value="dITP/XTP pyrophosphatase"/>
    <property type="match status" value="1"/>
</dbReference>
<feature type="active site" description="Proton acceptor" evidence="10">
    <location>
        <position position="70"/>
    </location>
</feature>
<evidence type="ECO:0000256" key="2">
    <source>
        <dbReference type="ARBA" id="ARBA00011738"/>
    </source>
</evidence>
<evidence type="ECO:0000313" key="12">
    <source>
        <dbReference type="EMBL" id="EAC5548816.1"/>
    </source>
</evidence>
<feature type="binding site" evidence="10">
    <location>
        <position position="71"/>
    </location>
    <ligand>
        <name>substrate</name>
    </ligand>
</feature>
<comment type="catalytic activity">
    <reaction evidence="9 10">
        <text>XTP + H2O = XMP + diphosphate + H(+)</text>
        <dbReference type="Rhea" id="RHEA:28610"/>
        <dbReference type="ChEBI" id="CHEBI:15377"/>
        <dbReference type="ChEBI" id="CHEBI:15378"/>
        <dbReference type="ChEBI" id="CHEBI:33019"/>
        <dbReference type="ChEBI" id="CHEBI:57464"/>
        <dbReference type="ChEBI" id="CHEBI:61314"/>
        <dbReference type="EC" id="3.6.1.66"/>
    </reaction>
</comment>
<evidence type="ECO:0000256" key="9">
    <source>
        <dbReference type="ARBA" id="ARBA00052017"/>
    </source>
</evidence>
<accession>A0A0B8RAB0</accession>
<feature type="binding site" evidence="10">
    <location>
        <begin position="181"/>
        <end position="182"/>
    </location>
    <ligand>
        <name>substrate</name>
    </ligand>
</feature>
<dbReference type="HAMAP" id="MF_01405">
    <property type="entry name" value="Non_canon_purine_NTPase"/>
    <property type="match status" value="1"/>
</dbReference>
<evidence type="ECO:0000313" key="32">
    <source>
        <dbReference type="Proteomes" id="UP000544530"/>
    </source>
</evidence>
<feature type="binding site" evidence="10">
    <location>
        <begin position="8"/>
        <end position="13"/>
    </location>
    <ligand>
        <name>substrate</name>
    </ligand>
</feature>
<reference evidence="24 25" key="3">
    <citation type="submission" date="2018-06" db="EMBL/GenBank/DDBJ databases">
        <authorList>
            <consortium name="GenomeTrakr: Next Generation Sequencing Network for Food Pathogen Tracability"/>
        </authorList>
    </citation>
    <scope>NUCLEOTIDE SEQUENCE [LARGE SCALE GENOMIC DNA]</scope>
    <source>
        <strain evidence="13 25">CFSAN008042</strain>
        <strain evidence="14 31">CFSAN063727</strain>
        <strain evidence="12 24">FDA00007096</strain>
        <strain evidence="17 30">LS1344</strain>
    </source>
</reference>
<evidence type="ECO:0000313" key="26">
    <source>
        <dbReference type="Proteomes" id="UP000460224"/>
    </source>
</evidence>
<dbReference type="GO" id="GO:0000166">
    <property type="term" value="F:nucleotide binding"/>
    <property type="evidence" value="ECO:0007669"/>
    <property type="project" value="UniProtKB-KW"/>
</dbReference>
<dbReference type="KEGG" id="lmv:Y193_09545"/>
<reference evidence="20" key="7">
    <citation type="submission" date="2019-10" db="EMBL/GenBank/DDBJ databases">
        <authorList>
            <consortium name="NCBI Pathogen Detection Project"/>
        </authorList>
    </citation>
    <scope>NUCLEOTIDE SEQUENCE</scope>
    <source>
        <strain evidence="20">09CEB371LM</strain>
        <strain evidence="21">CFIAFB20130012</strain>
    </source>
</reference>
<name>A0A0B8RAB0_LISMN</name>
<dbReference type="Pfam" id="PF01725">
    <property type="entry name" value="Ham1p_like"/>
    <property type="match status" value="1"/>
</dbReference>
<keyword evidence="7 10" id="KW-0546">Nucleotide metabolism</keyword>
<dbReference type="Proteomes" id="UP000548278">
    <property type="component" value="Unassembled WGS sequence"/>
</dbReference>
<evidence type="ECO:0000313" key="33">
    <source>
        <dbReference type="Proteomes" id="UP000548278"/>
    </source>
</evidence>
<dbReference type="EMBL" id="AANEHK010000012">
    <property type="protein sequence ID" value="EDO0986823.1"/>
    <property type="molecule type" value="Genomic_DNA"/>
</dbReference>
<dbReference type="EMBL" id="AABDGJ010000009">
    <property type="protein sequence ID" value="EAG6991330.1"/>
    <property type="molecule type" value="Genomic_DNA"/>
</dbReference>
<dbReference type="EMBL" id="QDAY01000001">
    <property type="protein sequence ID" value="KAA9453835.1"/>
    <property type="molecule type" value="Genomic_DNA"/>
</dbReference>
<dbReference type="EMBL" id="JACAVN010000003">
    <property type="protein sequence ID" value="NYA01365.1"/>
    <property type="molecule type" value="Genomic_DNA"/>
</dbReference>
<comment type="catalytic activity">
    <reaction evidence="8 10">
        <text>dITP + H2O = dIMP + diphosphate + H(+)</text>
        <dbReference type="Rhea" id="RHEA:28342"/>
        <dbReference type="ChEBI" id="CHEBI:15377"/>
        <dbReference type="ChEBI" id="CHEBI:15378"/>
        <dbReference type="ChEBI" id="CHEBI:33019"/>
        <dbReference type="ChEBI" id="CHEBI:61194"/>
        <dbReference type="ChEBI" id="CHEBI:61382"/>
        <dbReference type="EC" id="3.6.1.66"/>
    </reaction>
</comment>
<dbReference type="Proteomes" id="UP000544530">
    <property type="component" value="Unassembled WGS sequence"/>
</dbReference>
<dbReference type="GO" id="GO:0036222">
    <property type="term" value="F:XTP diphosphatase activity"/>
    <property type="evidence" value="ECO:0007669"/>
    <property type="project" value="UniProtKB-UniRule"/>
</dbReference>
<comment type="cofactor">
    <cofactor evidence="10">
        <name>Mg(2+)</name>
        <dbReference type="ChEBI" id="CHEBI:18420"/>
    </cofactor>
    <text evidence="10">Binds 1 Mg(2+) ion per subunit.</text>
</comment>
<feature type="binding site" evidence="10">
    <location>
        <position position="41"/>
    </location>
    <ligand>
        <name>Mg(2+)</name>
        <dbReference type="ChEBI" id="CHEBI:18420"/>
    </ligand>
</feature>
<sequence length="203" mass="21970">MSKIIIATANKGKAKEFEKIFAKFNIEVATLADFPEIGEIEETGTTFAENAALKAETVASVLNQTVIADDSGLIVDALDGAPGVYSARYAGIAHDDAKNNEKLLKNLEGVEPDKRTARFHCTLAVATPSEKTSFYTGEVEGVIAEQLCGTNGFGYDPLFFLPEFGLTMAEIPAEKKNEISHRANAIKQLEKDLAEVVEKVTKK</sequence>
<dbReference type="Proteomes" id="UP000840197">
    <property type="component" value="Unassembled WGS sequence"/>
</dbReference>
<reference evidence="22 26" key="2">
    <citation type="submission" date="2018-04" db="EMBL/GenBank/DDBJ databases">
        <title>Genome Analysis of a Prevalent Clone of Listeria monocytogenes Sequence Type 87 in China.</title>
        <authorList>
            <person name="Wang Y."/>
        </authorList>
    </citation>
    <scope>NUCLEOTIDE SEQUENCE [LARGE SCALE GENOMIC DNA]</scope>
    <source>
        <strain evidence="22 26">ICDC_LM1523</strain>
    </source>
</reference>
<evidence type="ECO:0000313" key="28">
    <source>
        <dbReference type="Proteomes" id="UP000489121"/>
    </source>
</evidence>
<evidence type="ECO:0000256" key="7">
    <source>
        <dbReference type="ARBA" id="ARBA00023080"/>
    </source>
</evidence>
<evidence type="ECO:0000313" key="19">
    <source>
        <dbReference type="EMBL" id="EDO0986823.1"/>
    </source>
</evidence>
<dbReference type="EMBL" id="AALGDA010000029">
    <property type="protein sequence ID" value="ECY9783282.1"/>
    <property type="molecule type" value="Genomic_DNA"/>
</dbReference>
<protein>
    <recommendedName>
        <fullName evidence="10">dITP/XTP pyrophosphatase</fullName>
        <ecNumber evidence="10">3.6.1.66</ecNumber>
    </recommendedName>
    <alternativeName>
        <fullName evidence="10">Non-canonical purine NTP pyrophosphatase</fullName>
    </alternativeName>
    <alternativeName>
        <fullName evidence="10">Non-standard purine NTP pyrophosphatase</fullName>
    </alternativeName>
    <alternativeName>
        <fullName evidence="10">Nucleoside-triphosphate diphosphatase</fullName>
    </alternativeName>
    <alternativeName>
        <fullName evidence="10">Nucleoside-triphosphate pyrophosphatase</fullName>
        <shortName evidence="10">NTPase</shortName>
    </alternativeName>
</protein>
<proteinExistence type="inferred from homology"/>
<evidence type="ECO:0000313" key="25">
    <source>
        <dbReference type="Proteomes" id="UP000368512"/>
    </source>
</evidence>
<dbReference type="Proteomes" id="UP000460224">
    <property type="component" value="Unassembled WGS sequence"/>
</dbReference>
<comment type="caution">
    <text evidence="13">The sequence shown here is derived from an EMBL/GenBank/DDBJ whole genome shotgun (WGS) entry which is preliminary data.</text>
</comment>
<reference evidence="18 28" key="6">
    <citation type="submission" date="2019-09" db="EMBL/GenBank/DDBJ databases">
        <authorList>
            <consortium name="PulseNet: The National Subtyping Network for Foodborne Disease Surveillance"/>
            <person name="Tarr C.L."/>
            <person name="Trees E."/>
            <person name="Katz L.S."/>
            <person name="Carleton-Romer H.A."/>
            <person name="Stroika S."/>
            <person name="Kucerova Z."/>
            <person name="Roache K.F."/>
            <person name="Sabol A.L."/>
            <person name="Besser J."/>
            <person name="Gerner-Smidt P."/>
        </authorList>
    </citation>
    <scope>NUCLEOTIDE SEQUENCE [LARGE SCALE GENOMIC DNA]</scope>
    <source>
        <strain evidence="18 28">PNUSAL005692</strain>
    </source>
</reference>
<reference evidence="23 32" key="8">
    <citation type="submission" date="2020-06" db="EMBL/GenBank/DDBJ databases">
        <title>Two Listeria outbreaks in Switzerland in 2018 and 2020.</title>
        <authorList>
            <person name="Stevens M.J.A."/>
            <person name="Bloemberg G."/>
            <person name="Nusch-Inderbinnen M."/>
            <person name="Stephan R."/>
        </authorList>
    </citation>
    <scope>NUCLEOTIDE SEQUENCE [LARGE SCALE GENOMIC DNA]</scope>
    <source>
        <strain evidence="23 32">N18-0707</strain>
    </source>
</reference>
<feature type="binding site" evidence="10">
    <location>
        <begin position="153"/>
        <end position="156"/>
    </location>
    <ligand>
        <name>substrate</name>
    </ligand>
</feature>
<dbReference type="EMBL" id="AAAIXK010000001">
    <property type="protein sequence ID" value="EAC5548816.1"/>
    <property type="molecule type" value="Genomic_DNA"/>
</dbReference>
<comment type="function">
    <text evidence="10">Pyrophosphatase that catalyzes the hydrolysis of nucleoside triphosphates to their monophosphate derivatives, with a high preference for the non-canonical purine nucleotides XTP (xanthosine triphosphate), dITP (deoxyinosine triphosphate) and ITP. Seems to function as a house-cleaning enzyme that removes non-canonical purine nucleotides from the nucleotide pool, thus preventing their incorporation into DNA/RNA and avoiding chromosomal lesions.</text>
</comment>
<dbReference type="Proteomes" id="UP000522199">
    <property type="component" value="Unassembled WGS sequence"/>
</dbReference>
<evidence type="ECO:0000313" key="23">
    <source>
        <dbReference type="EMBL" id="NYA01365.1"/>
    </source>
</evidence>
<evidence type="ECO:0000313" key="34">
    <source>
        <dbReference type="Proteomes" id="UP000840197"/>
    </source>
</evidence>
<dbReference type="SUPFAM" id="SSF52972">
    <property type="entry name" value="ITPase-like"/>
    <property type="match status" value="1"/>
</dbReference>
<dbReference type="SMR" id="A0A0B8RAB0"/>
<evidence type="ECO:0000256" key="10">
    <source>
        <dbReference type="HAMAP-Rule" id="MF_01405"/>
    </source>
</evidence>
<feature type="binding site" evidence="10">
    <location>
        <position position="176"/>
    </location>
    <ligand>
        <name>substrate</name>
    </ligand>
</feature>
<dbReference type="EMBL" id="AAAJWF010000005">
    <property type="protein sequence ID" value="EAC7480813.1"/>
    <property type="molecule type" value="Genomic_DNA"/>
</dbReference>
<dbReference type="CDD" id="cd00515">
    <property type="entry name" value="HAM1"/>
    <property type="match status" value="1"/>
</dbReference>
<dbReference type="InterPro" id="IPR002637">
    <property type="entry name" value="RdgB/HAM1"/>
</dbReference>
<dbReference type="PANTHER" id="PTHR11067">
    <property type="entry name" value="INOSINE TRIPHOSPHATE PYROPHOSPHATASE/HAM1 PROTEIN"/>
    <property type="match status" value="1"/>
</dbReference>
<evidence type="ECO:0000313" key="18">
    <source>
        <dbReference type="EMBL" id="ECY9783282.1"/>
    </source>
</evidence>
<evidence type="ECO:0000313" key="20">
    <source>
        <dbReference type="EMBL" id="HAA8054056.1"/>
    </source>
</evidence>
<dbReference type="Proteomes" id="UP000840039">
    <property type="component" value="Unassembled WGS sequence"/>
</dbReference>
<evidence type="ECO:0000313" key="31">
    <source>
        <dbReference type="Proteomes" id="UP000528151"/>
    </source>
</evidence>
<reference evidence="20 34" key="1">
    <citation type="journal article" date="2018" name="Genome Biol.">
        <title>SKESA: strategic k-mer extension for scrupulous assemblies.</title>
        <authorList>
            <person name="Souvorov A."/>
            <person name="Agarwala R."/>
            <person name="Lipman D.J."/>
        </authorList>
    </citation>
    <scope>NUCLEOTIDE SEQUENCE [LARGE SCALE GENOMIC DNA]</scope>
    <source>
        <strain evidence="20">09CEB371LM</strain>
        <strain evidence="21 34">CFIAFB20130012</strain>
    </source>
</reference>
<comment type="similarity">
    <text evidence="1 10 11">Belongs to the HAM1 NTPase family.</text>
</comment>
<dbReference type="OMA" id="YDPIFQP"/>
<dbReference type="RefSeq" id="WP_003726033.1">
    <property type="nucleotide sequence ID" value="NC_021825.2"/>
</dbReference>
<evidence type="ECO:0000256" key="1">
    <source>
        <dbReference type="ARBA" id="ARBA00008023"/>
    </source>
</evidence>
<dbReference type="GO" id="GO:0017111">
    <property type="term" value="F:ribonucleoside triphosphate phosphatase activity"/>
    <property type="evidence" value="ECO:0007669"/>
    <property type="project" value="InterPro"/>
</dbReference>
<dbReference type="Proteomes" id="UP000528151">
    <property type="component" value="Unassembled WGS sequence"/>
</dbReference>
<dbReference type="NCBIfam" id="TIGR00042">
    <property type="entry name" value="RdgB/HAM1 family non-canonical purine NTP pyrophosphatase"/>
    <property type="match status" value="1"/>
</dbReference>
<feature type="binding site" evidence="10">
    <location>
        <position position="70"/>
    </location>
    <ligand>
        <name>Mg(2+)</name>
        <dbReference type="ChEBI" id="CHEBI:18420"/>
    </ligand>
</feature>
<keyword evidence="5 10" id="KW-0378">Hydrolase</keyword>
<evidence type="ECO:0000313" key="30">
    <source>
        <dbReference type="Proteomes" id="UP000527632"/>
    </source>
</evidence>
<dbReference type="GO" id="GO:0005829">
    <property type="term" value="C:cytosol"/>
    <property type="evidence" value="ECO:0007669"/>
    <property type="project" value="TreeGrafter"/>
</dbReference>
<dbReference type="PANTHER" id="PTHR11067:SF9">
    <property type="entry name" value="INOSINE TRIPHOSPHATE PYROPHOSPHATASE"/>
    <property type="match status" value="1"/>
</dbReference>
<evidence type="ECO:0000256" key="8">
    <source>
        <dbReference type="ARBA" id="ARBA00051875"/>
    </source>
</evidence>
<dbReference type="Proteomes" id="UP000489121">
    <property type="component" value="Unassembled WGS sequence"/>
</dbReference>
<evidence type="ECO:0000256" key="3">
    <source>
        <dbReference type="ARBA" id="ARBA00022723"/>
    </source>
</evidence>
<dbReference type="Proteomes" id="UP000467536">
    <property type="component" value="Unassembled WGS sequence"/>
</dbReference>
<dbReference type="Proteomes" id="UP000527632">
    <property type="component" value="Unassembled WGS sequence"/>
</dbReference>
<evidence type="ECO:0000313" key="27">
    <source>
        <dbReference type="Proteomes" id="UP000467536"/>
    </source>
</evidence>
<reference evidence="29 33" key="4">
    <citation type="submission" date="2019-04" db="EMBL/GenBank/DDBJ databases">
        <authorList>
            <consortium name="GenomeTrakr network: Whole genome sequencing for foodborne pathogen traceback"/>
        </authorList>
    </citation>
    <scope>NUCLEOTIDE SEQUENCE [LARGE SCALE GENOMIC DNA]</scope>
    <source>
        <strain evidence="15 33">CFSAN004300</strain>
        <strain evidence="16 29">CFSAN072474</strain>
    </source>
</reference>
<evidence type="ECO:0000313" key="24">
    <source>
        <dbReference type="Proteomes" id="UP000365297"/>
    </source>
</evidence>
<evidence type="ECO:0000313" key="21">
    <source>
        <dbReference type="EMBL" id="HAB8399662.1"/>
    </source>
</evidence>
<keyword evidence="3 10" id="KW-0479">Metal-binding</keyword>
<reference evidence="19 27" key="5">
    <citation type="submission" date="2019-08" db="EMBL/GenBank/DDBJ databases">
        <authorList>
            <person name="Ashton P.M."/>
            <person name="Dallman T."/>
            <person name="Nair S."/>
            <person name="De Pinna E."/>
            <person name="Peters T."/>
            <person name="Grant K."/>
        </authorList>
    </citation>
    <scope>NUCLEOTIDE SEQUENCE [LARGE SCALE GENOMIC DNA]</scope>
    <source>
        <strain evidence="19 27">788324</strain>
    </source>
</reference>
<dbReference type="GO" id="GO:0009117">
    <property type="term" value="P:nucleotide metabolic process"/>
    <property type="evidence" value="ECO:0007669"/>
    <property type="project" value="UniProtKB-KW"/>
</dbReference>
<evidence type="ECO:0000313" key="17">
    <source>
        <dbReference type="EMBL" id="EAH4240437.1"/>
    </source>
</evidence>
<dbReference type="InterPro" id="IPR020922">
    <property type="entry name" value="dITP/XTP_pyrophosphatase"/>
</dbReference>
<evidence type="ECO:0000313" key="15">
    <source>
        <dbReference type="EMBL" id="EAG6991330.1"/>
    </source>
</evidence>
<gene>
    <name evidence="15" type="ORF">AB917_12100</name>
    <name evidence="12" type="ORF">ARY78_00045</name>
    <name evidence="14" type="ORF">CA369_04215</name>
    <name evidence="16" type="ORF">CW845_12455</name>
    <name evidence="22" type="ORF">DCK61_05045</name>
    <name evidence="13" type="ORF">DQ70_08995</name>
    <name evidence="17" type="ORF">E5F58_00315</name>
    <name evidence="18" type="ORF">F6515_09835</name>
    <name evidence="19" type="ORF">FV747_12540</name>
    <name evidence="20" type="ORF">GHH22_12990</name>
    <name evidence="21" type="ORF">GYR60_14205</name>
    <name evidence="23" type="ORF">HZJ64_05930</name>
</gene>
<evidence type="ECO:0000256" key="11">
    <source>
        <dbReference type="RuleBase" id="RU003781"/>
    </source>
</evidence>
<dbReference type="GO" id="GO:0046872">
    <property type="term" value="F:metal ion binding"/>
    <property type="evidence" value="ECO:0007669"/>
    <property type="project" value="UniProtKB-KW"/>
</dbReference>
<dbReference type="GO" id="GO:0035870">
    <property type="term" value="F:dITP diphosphatase activity"/>
    <property type="evidence" value="ECO:0007669"/>
    <property type="project" value="UniProtKB-UniRule"/>
</dbReference>
<dbReference type="EMBL" id="DAAEEB010000010">
    <property type="protein sequence ID" value="HAA8054056.1"/>
    <property type="molecule type" value="Genomic_DNA"/>
</dbReference>
<dbReference type="Gene3D" id="3.90.950.10">
    <property type="match status" value="1"/>
</dbReference>
<evidence type="ECO:0000313" key="13">
    <source>
        <dbReference type="EMBL" id="EAC7480813.1"/>
    </source>
</evidence>
<dbReference type="Proteomes" id="UP000368512">
    <property type="component" value="Unassembled WGS sequence"/>
</dbReference>
<evidence type="ECO:0000313" key="14">
    <source>
        <dbReference type="EMBL" id="EAG4461484.1"/>
    </source>
</evidence>
<evidence type="ECO:0000256" key="4">
    <source>
        <dbReference type="ARBA" id="ARBA00022741"/>
    </source>
</evidence>
<dbReference type="EMBL" id="DAAIHR010000019">
    <property type="protein sequence ID" value="HAB8399662.1"/>
    <property type="molecule type" value="Genomic_DNA"/>
</dbReference>
<evidence type="ECO:0000313" key="16">
    <source>
        <dbReference type="EMBL" id="EAG9388300.1"/>
    </source>
</evidence>
<dbReference type="KEGG" id="lmok:CQ02_06355"/>
<dbReference type="InterPro" id="IPR029001">
    <property type="entry name" value="ITPase-like_fam"/>
</dbReference>
<dbReference type="GO" id="GO:0009146">
    <property type="term" value="P:purine nucleoside triphosphate catabolic process"/>
    <property type="evidence" value="ECO:0007669"/>
    <property type="project" value="UniProtKB-UniRule"/>
</dbReference>
<evidence type="ECO:0000313" key="29">
    <source>
        <dbReference type="Proteomes" id="UP000522199"/>
    </source>
</evidence>
<dbReference type="EC" id="3.6.1.66" evidence="10"/>
<dbReference type="EMBL" id="AABEKY010000007">
    <property type="protein sequence ID" value="EAG9388300.1"/>
    <property type="molecule type" value="Genomic_DNA"/>
</dbReference>
<keyword evidence="4 10" id="KW-0547">Nucleotide-binding</keyword>
<dbReference type="EMBL" id="AABGUK010000001">
    <property type="protein sequence ID" value="EAH4240437.1"/>
    <property type="molecule type" value="Genomic_DNA"/>
</dbReference>
<dbReference type="AlphaFoldDB" id="A0A0B8RAB0"/>
<dbReference type="Proteomes" id="UP000365297">
    <property type="component" value="Unassembled WGS sequence"/>
</dbReference>
<comment type="catalytic activity">
    <reaction evidence="10">
        <text>ITP + H2O = IMP + diphosphate + H(+)</text>
        <dbReference type="Rhea" id="RHEA:29399"/>
        <dbReference type="ChEBI" id="CHEBI:15377"/>
        <dbReference type="ChEBI" id="CHEBI:15378"/>
        <dbReference type="ChEBI" id="CHEBI:33019"/>
        <dbReference type="ChEBI" id="CHEBI:58053"/>
        <dbReference type="ChEBI" id="CHEBI:61402"/>
        <dbReference type="EC" id="3.6.1.66"/>
    </reaction>
</comment>
<keyword evidence="6 10" id="KW-0460">Magnesium</keyword>
<dbReference type="NCBIfam" id="NF011397">
    <property type="entry name" value="PRK14822.1"/>
    <property type="match status" value="1"/>
</dbReference>